<dbReference type="RefSeq" id="WP_186773459.1">
    <property type="nucleotide sequence ID" value="NZ_JACOMF010000074.1"/>
</dbReference>
<protein>
    <submittedName>
        <fullName evidence="3">Uncharacterized protein</fullName>
    </submittedName>
</protein>
<name>A0A9X0UFF9_9PROT</name>
<comment type="caution">
    <text evidence="3">The sequence shown here is derived from an EMBL/GenBank/DDBJ whole genome shotgun (WGS) entry which is preliminary data.</text>
</comment>
<evidence type="ECO:0000313" key="4">
    <source>
        <dbReference type="Proteomes" id="UP000600101"/>
    </source>
</evidence>
<organism evidence="3 4">
    <name type="scientific">Siccirubricoccus deserti</name>
    <dbReference type="NCBI Taxonomy" id="2013562"/>
    <lineage>
        <taxon>Bacteria</taxon>
        <taxon>Pseudomonadati</taxon>
        <taxon>Pseudomonadota</taxon>
        <taxon>Alphaproteobacteria</taxon>
        <taxon>Acetobacterales</taxon>
        <taxon>Roseomonadaceae</taxon>
        <taxon>Siccirubricoccus</taxon>
    </lineage>
</organism>
<feature type="region of interest" description="Disordered" evidence="1">
    <location>
        <begin position="59"/>
        <end position="82"/>
    </location>
</feature>
<evidence type="ECO:0000313" key="3">
    <source>
        <dbReference type="EMBL" id="MBC4018717.1"/>
    </source>
</evidence>
<accession>A0A9X0UFF9</accession>
<keyword evidence="2" id="KW-0812">Transmembrane</keyword>
<feature type="transmembrane region" description="Helical" evidence="2">
    <location>
        <begin position="203"/>
        <end position="223"/>
    </location>
</feature>
<evidence type="ECO:0000256" key="2">
    <source>
        <dbReference type="SAM" id="Phobius"/>
    </source>
</evidence>
<evidence type="ECO:0000256" key="1">
    <source>
        <dbReference type="SAM" id="MobiDB-lite"/>
    </source>
</evidence>
<feature type="transmembrane region" description="Helical" evidence="2">
    <location>
        <begin position="127"/>
        <end position="150"/>
    </location>
</feature>
<dbReference type="AlphaFoldDB" id="A0A9X0UFF9"/>
<gene>
    <name evidence="3" type="ORF">H7965_26000</name>
</gene>
<feature type="compositionally biased region" description="Pro residues" evidence="1">
    <location>
        <begin position="68"/>
        <end position="81"/>
    </location>
</feature>
<keyword evidence="2" id="KW-0472">Membrane</keyword>
<keyword evidence="4" id="KW-1185">Reference proteome</keyword>
<proteinExistence type="predicted"/>
<keyword evidence="2" id="KW-1133">Transmembrane helix</keyword>
<dbReference type="Proteomes" id="UP000600101">
    <property type="component" value="Unassembled WGS sequence"/>
</dbReference>
<dbReference type="EMBL" id="JACOMF010000074">
    <property type="protein sequence ID" value="MBC4018717.1"/>
    <property type="molecule type" value="Genomic_DNA"/>
</dbReference>
<reference evidence="3" key="1">
    <citation type="submission" date="2020-08" db="EMBL/GenBank/DDBJ databases">
        <authorList>
            <person name="Hu Y."/>
            <person name="Nguyen S.V."/>
            <person name="Li F."/>
            <person name="Fanning S."/>
        </authorList>
    </citation>
    <scope>NUCLEOTIDE SEQUENCE</scope>
    <source>
        <strain evidence="3">SYSU D8009</strain>
    </source>
</reference>
<sequence>MASKVFRVRSITELNAAIEAPEPGEILVEGDADLLRYAASRVGADAELALKRLDIPPASASPNAPASSTPPPLQPTTPPVPILNEAGRRRLVLPSSPPPIPPSPQLTLPGPVPEPVLAPKALPKASWLPWTLAGGAALMVIGFAAAFWMLDVSKLVQAPPLPASPDVPPSAPAPPAPASPAPSPTPPSATPFPAPTAGAAPGWLWPLVTLTISLAAIAALFLLSRQALARGHNIQINLKVTKLVEGSMVIEKKVARVRATKKAA</sequence>
<feature type="region of interest" description="Disordered" evidence="1">
    <location>
        <begin position="162"/>
        <end position="193"/>
    </location>
</feature>